<dbReference type="Gramene" id="TRITD7Av1G278870.9">
    <property type="protein sequence ID" value="TRITD7Av1G278870.9"/>
    <property type="gene ID" value="TRITD7Av1G278870"/>
</dbReference>
<dbReference type="AlphaFoldDB" id="A0A9R1BUW7"/>
<accession>A0A9R1BUW7</accession>
<feature type="compositionally biased region" description="Basic and acidic residues" evidence="1">
    <location>
        <begin position="167"/>
        <end position="176"/>
    </location>
</feature>
<gene>
    <name evidence="2" type="ORF">TRITD_7Av1G278870</name>
</gene>
<feature type="compositionally biased region" description="Basic residues" evidence="1">
    <location>
        <begin position="177"/>
        <end position="188"/>
    </location>
</feature>
<proteinExistence type="predicted"/>
<dbReference type="EMBL" id="LT934123">
    <property type="protein sequence ID" value="VAI81975.1"/>
    <property type="molecule type" value="Genomic_DNA"/>
</dbReference>
<feature type="region of interest" description="Disordered" evidence="1">
    <location>
        <begin position="479"/>
        <end position="508"/>
    </location>
</feature>
<feature type="compositionally biased region" description="Basic and acidic residues" evidence="1">
    <location>
        <begin position="479"/>
        <end position="501"/>
    </location>
</feature>
<keyword evidence="3" id="KW-1185">Reference proteome</keyword>
<feature type="compositionally biased region" description="Polar residues" evidence="1">
    <location>
        <begin position="429"/>
        <end position="439"/>
    </location>
</feature>
<evidence type="ECO:0000313" key="2">
    <source>
        <dbReference type="EMBL" id="VAI81975.1"/>
    </source>
</evidence>
<feature type="region of interest" description="Disordered" evidence="1">
    <location>
        <begin position="112"/>
        <end position="188"/>
    </location>
</feature>
<feature type="compositionally biased region" description="Polar residues" evidence="1">
    <location>
        <begin position="1113"/>
        <end position="1125"/>
    </location>
</feature>
<dbReference type="InterPro" id="IPR008507">
    <property type="entry name" value="DUF789"/>
</dbReference>
<dbReference type="Pfam" id="PF05623">
    <property type="entry name" value="DUF789"/>
    <property type="match status" value="1"/>
</dbReference>
<organism evidence="2 3">
    <name type="scientific">Triticum turgidum subsp. durum</name>
    <name type="common">Durum wheat</name>
    <name type="synonym">Triticum durum</name>
    <dbReference type="NCBI Taxonomy" id="4567"/>
    <lineage>
        <taxon>Eukaryota</taxon>
        <taxon>Viridiplantae</taxon>
        <taxon>Streptophyta</taxon>
        <taxon>Embryophyta</taxon>
        <taxon>Tracheophyta</taxon>
        <taxon>Spermatophyta</taxon>
        <taxon>Magnoliopsida</taxon>
        <taxon>Liliopsida</taxon>
        <taxon>Poales</taxon>
        <taxon>Poaceae</taxon>
        <taxon>BOP clade</taxon>
        <taxon>Pooideae</taxon>
        <taxon>Triticodae</taxon>
        <taxon>Triticeae</taxon>
        <taxon>Triticinae</taxon>
        <taxon>Triticum</taxon>
    </lineage>
</organism>
<protein>
    <submittedName>
        <fullName evidence="2">Uncharacterized protein</fullName>
    </submittedName>
</protein>
<feature type="region of interest" description="Disordered" evidence="1">
    <location>
        <begin position="411"/>
        <end position="455"/>
    </location>
</feature>
<dbReference type="Proteomes" id="UP000324705">
    <property type="component" value="Chromosome 7A"/>
</dbReference>
<name>A0A9R1BUW7_TRITD</name>
<reference evidence="2 3" key="1">
    <citation type="submission" date="2017-09" db="EMBL/GenBank/DDBJ databases">
        <authorList>
            <consortium name="International Durum Wheat Genome Sequencing Consortium (IDWGSC)"/>
            <person name="Milanesi L."/>
        </authorList>
    </citation>
    <scope>NUCLEOTIDE SEQUENCE [LARGE SCALE GENOMIC DNA]</scope>
    <source>
        <strain evidence="3">cv. Svevo</strain>
    </source>
</reference>
<evidence type="ECO:0000256" key="1">
    <source>
        <dbReference type="SAM" id="MobiDB-lite"/>
    </source>
</evidence>
<feature type="region of interest" description="Disordered" evidence="1">
    <location>
        <begin position="1088"/>
        <end position="1125"/>
    </location>
</feature>
<sequence>MPCALEVTDKRPKNTSRMRCNGLVGNDNFFPEDHLIHRPVYGFPDNRDSPFTVLSLGHSSDWKLAPFSSSRQEVNRARYLTLGTAATEGFELLFPQPTIVYWLDLPNEKNMHDQDISSKPHPNGGSTVGQHRHRKKIKKSLTACPPCHAVASTSSGPDTAPLGSDSDILHDDDKPPKRSSKKKVNKWKQCRRATGEKLNLLPELPCEEHIDTASPVEVFLPDLLAGKLSDASSSACSLVKDAHLGKDNGESNNEYVEHGSDGKDGSGYAGSSYIYVGKRVSCKGAPYLNDGPNTADSSEFGEPSVTEHAREESNSCQKSLCACVCNSSDATTASFFTGWNSENCGDCSIDFEGNTRDGLQHGASTCLDSVNKVCHLTDVHLSGAHAEDVTDTSSHSERVQCSSEACSSKTFLPVSPGRSGRKSRNKSSCTNVTATNRVVGSNRHKHSGKDSPVSVWQKVEKTDKENSSGAGHVVVSAVEDKSALEDDSKGVQHDPNRPMDKHRCRKNCKQHKKQTLSLYEQTSLSCKKGSCPSPRNYYAPKNGSPKTPKNHSQQTEGLLMLQPVCARDISDTSIITGTEKATVASYNLGSHLVPQVTSNEPCTLVIQDDSHSLCLENKAISTDLDCRNLCVGPCAAEMEETQCVKSYSSAGHMSHKWVPIGKKDITHLDVPEASVVEASVPANDVSLFANIEVQRNVSDAPASTKCEGSKVATELTAKPKPSGQLDSKCQGHTDNGTVFSMIREAVSDAHTAQQRAEDIQLHIGRPLADFEQFIYSASPVLHCSSCPTGCNSSSQEWIRDGLCCHQTADISLSSIWQWYEEPGCYGLEVKAQDLRRSKGLWNSRYQFNAYFVPYLSAVQLFRQPKRTVDKDEADMGARSKTSPCMSSLPILAKLLPQESNKRNSSPAFRDKDDQQLEATELIFEFFESEQPFWRRQLFDRVKELIGGAKQSNCQISGDPKNLELNLHDLHPASWYCVAWYPIYRIPDGKFQAAFLTYHSLGHWVHRGNSADQAGHCNAVLPVMGLQSYNDKGEWWFQTSRSGSEDSESSSSEPSQVLEERLSTLNQAAAAMARADVWKKDQAHRNRHPDYEFFLSRQQRKSSSFSENEKGSLMSATAMQPNTGCV</sequence>
<feature type="compositionally biased region" description="Basic residues" evidence="1">
    <location>
        <begin position="130"/>
        <end position="139"/>
    </location>
</feature>
<dbReference type="PANTHER" id="PTHR32010:SF18">
    <property type="entry name" value="DUF789 FAMILY PROTEIN"/>
    <property type="match status" value="1"/>
</dbReference>
<feature type="region of interest" description="Disordered" evidence="1">
    <location>
        <begin position="1038"/>
        <end position="1058"/>
    </location>
</feature>
<dbReference type="OMA" id="DSCHPIG"/>
<evidence type="ECO:0000313" key="3">
    <source>
        <dbReference type="Proteomes" id="UP000324705"/>
    </source>
</evidence>
<dbReference type="PANTHER" id="PTHR32010">
    <property type="entry name" value="PHOTOSYSTEM II STABILITY/ASSEMBLY FACTOR HCF136, CHLOROPLASTIC"/>
    <property type="match status" value="1"/>
</dbReference>